<reference evidence="3 4" key="1">
    <citation type="submission" date="2018-04" db="EMBL/GenBank/DDBJ databases">
        <authorList>
            <person name="Hagen T."/>
        </authorList>
    </citation>
    <scope>NUCLEOTIDE SEQUENCE [LARGE SCALE GENOMIC DNA]</scope>
    <source>
        <strain evidence="3 4">TPD7009</strain>
    </source>
</reference>
<dbReference type="PANTHER" id="PTHR33121:SF19">
    <property type="entry name" value="CYCLIC DI-GMP PHOSPHODIESTERASE PA2567"/>
    <property type="match status" value="1"/>
</dbReference>
<dbReference type="SUPFAM" id="SSF141868">
    <property type="entry name" value="EAL domain-like"/>
    <property type="match status" value="1"/>
</dbReference>
<proteinExistence type="predicted"/>
<dbReference type="PROSITE" id="PS50883">
    <property type="entry name" value="EAL"/>
    <property type="match status" value="1"/>
</dbReference>
<dbReference type="SUPFAM" id="SSF55781">
    <property type="entry name" value="GAF domain-like"/>
    <property type="match status" value="1"/>
</dbReference>
<dbReference type="InterPro" id="IPR000160">
    <property type="entry name" value="GGDEF_dom"/>
</dbReference>
<dbReference type="GO" id="GO:0071111">
    <property type="term" value="F:cyclic-guanylate-specific phosphodiesterase activity"/>
    <property type="evidence" value="ECO:0007669"/>
    <property type="project" value="InterPro"/>
</dbReference>
<evidence type="ECO:0000259" key="1">
    <source>
        <dbReference type="PROSITE" id="PS50883"/>
    </source>
</evidence>
<dbReference type="SMART" id="SM00052">
    <property type="entry name" value="EAL"/>
    <property type="match status" value="1"/>
</dbReference>
<feature type="domain" description="GGDEF" evidence="2">
    <location>
        <begin position="185"/>
        <end position="317"/>
    </location>
</feature>
<dbReference type="Pfam" id="PF00990">
    <property type="entry name" value="GGDEF"/>
    <property type="match status" value="1"/>
</dbReference>
<dbReference type="InterPro" id="IPR001633">
    <property type="entry name" value="EAL_dom"/>
</dbReference>
<dbReference type="InterPro" id="IPR029787">
    <property type="entry name" value="Nucleotide_cyclase"/>
</dbReference>
<dbReference type="InterPro" id="IPR003018">
    <property type="entry name" value="GAF"/>
</dbReference>
<dbReference type="InterPro" id="IPR050706">
    <property type="entry name" value="Cyclic-di-GMP_PDE-like"/>
</dbReference>
<dbReference type="Proteomes" id="UP000244335">
    <property type="component" value="Unassembled WGS sequence"/>
</dbReference>
<dbReference type="Pfam" id="PF01590">
    <property type="entry name" value="GAF"/>
    <property type="match status" value="1"/>
</dbReference>
<evidence type="ECO:0000259" key="2">
    <source>
        <dbReference type="PROSITE" id="PS50887"/>
    </source>
</evidence>
<dbReference type="Gene3D" id="3.30.450.40">
    <property type="match status" value="1"/>
</dbReference>
<sequence>MLDEHARISALKNMRLLDTMPSENFDRITRLVANYFGLPIAAISLTDTDRQWFKSKVGVDHNEIPRHKAPCSQVAEQKRPVVVNDLQKDDYYADSTLGRAGIRFYCGVPLVTPDGHGLGALCVLGIEPFEVTDEQMATLSDLAAMVMDQIELHHSMGRIDPSSGLPNRHQLMSDLSDLALHEKGSEQIISLIDLAQTTQFDRMMRVVGISYLDGLMTKVARILREHLDGGTFAYHIGPTQFAFIVSRGTKVEDYRAFLEQIMRALYNEVEFQITMTPSIGSMVFRPGETSAEEILRSLQSAVQDARIHPSKIAFFCPSLDVQHQRNFMIQREFPRAIIDDAQLSLVFQPRVDAASGLFKSAEVLLRWTHPELGPISPAEFIPVIEASAYARELTMWVIATSLQQLSEWNSTGFPIKLSINLSATNLQEADFWDRLSVDLARFGVDHDQIEFEITETAMMMETKGSQDLLETLAASGIQLSIDDFGTGYSSLSYLQKLPVKTVKIDRSFINDMQEGNRERVLVQSMITLCHSLGYEVVAEGVETREQAELLTVMGCDELQGYWLSKPIAADALIRWMSECHTAQHYRLEAISA</sequence>
<dbReference type="CDD" id="cd01948">
    <property type="entry name" value="EAL"/>
    <property type="match status" value="1"/>
</dbReference>
<dbReference type="SUPFAM" id="SSF55073">
    <property type="entry name" value="Nucleotide cyclase"/>
    <property type="match status" value="1"/>
</dbReference>
<evidence type="ECO:0000313" key="3">
    <source>
        <dbReference type="EMBL" id="PVE56339.1"/>
    </source>
</evidence>
<dbReference type="InterPro" id="IPR029016">
    <property type="entry name" value="GAF-like_dom_sf"/>
</dbReference>
<dbReference type="RefSeq" id="WP_112952492.1">
    <property type="nucleotide sequence ID" value="NZ_QDFR01000001.1"/>
</dbReference>
<comment type="caution">
    <text evidence="3">The sequence shown here is derived from an EMBL/GenBank/DDBJ whole genome shotgun (WGS) entry which is preliminary data.</text>
</comment>
<dbReference type="SMART" id="SM00267">
    <property type="entry name" value="GGDEF"/>
    <property type="match status" value="1"/>
</dbReference>
<dbReference type="InterPro" id="IPR035919">
    <property type="entry name" value="EAL_sf"/>
</dbReference>
<dbReference type="Pfam" id="PF00563">
    <property type="entry name" value="EAL"/>
    <property type="match status" value="1"/>
</dbReference>
<dbReference type="EMBL" id="QDFR01000001">
    <property type="protein sequence ID" value="PVE56339.1"/>
    <property type="molecule type" value="Genomic_DNA"/>
</dbReference>
<organism evidence="3 4">
    <name type="scientific">Rhizobium rhizogenes</name>
    <name type="common">Agrobacterium rhizogenes</name>
    <dbReference type="NCBI Taxonomy" id="359"/>
    <lineage>
        <taxon>Bacteria</taxon>
        <taxon>Pseudomonadati</taxon>
        <taxon>Pseudomonadota</taxon>
        <taxon>Alphaproteobacteria</taxon>
        <taxon>Hyphomicrobiales</taxon>
        <taxon>Rhizobiaceae</taxon>
        <taxon>Rhizobium/Agrobacterium group</taxon>
        <taxon>Rhizobium</taxon>
    </lineage>
</organism>
<dbReference type="PANTHER" id="PTHR33121">
    <property type="entry name" value="CYCLIC DI-GMP PHOSPHODIESTERASE PDEF"/>
    <property type="match status" value="1"/>
</dbReference>
<protein>
    <submittedName>
        <fullName evidence="3">Sensor domain-containing phosphodiesterase</fullName>
    </submittedName>
</protein>
<name>A0AA92C5G9_RHIRH</name>
<dbReference type="InterPro" id="IPR043128">
    <property type="entry name" value="Rev_trsase/Diguanyl_cyclase"/>
</dbReference>
<dbReference type="Gene3D" id="3.20.20.450">
    <property type="entry name" value="EAL domain"/>
    <property type="match status" value="1"/>
</dbReference>
<dbReference type="AlphaFoldDB" id="A0AA92C5G9"/>
<feature type="domain" description="EAL" evidence="1">
    <location>
        <begin position="326"/>
        <end position="580"/>
    </location>
</feature>
<dbReference type="Gene3D" id="3.30.70.270">
    <property type="match status" value="1"/>
</dbReference>
<dbReference type="SMART" id="SM00065">
    <property type="entry name" value="GAF"/>
    <property type="match status" value="1"/>
</dbReference>
<accession>A0AA92C5G9</accession>
<evidence type="ECO:0000313" key="4">
    <source>
        <dbReference type="Proteomes" id="UP000244335"/>
    </source>
</evidence>
<dbReference type="PROSITE" id="PS50887">
    <property type="entry name" value="GGDEF"/>
    <property type="match status" value="1"/>
</dbReference>
<gene>
    <name evidence="3" type="ORF">DC430_00620</name>
</gene>